<sequence length="66" mass="7528">MIPTGISLLRRYWSISVKIDEDVTRINAMLTLLMSNINEEGSKIQKLAERMFANLKHRKSPLAVAN</sequence>
<dbReference type="Proteomes" id="UP001372338">
    <property type="component" value="Unassembled WGS sequence"/>
</dbReference>
<name>A0AAN9EF05_CROPI</name>
<protein>
    <submittedName>
        <fullName evidence="1">Uncharacterized protein</fullName>
    </submittedName>
</protein>
<keyword evidence="2" id="KW-1185">Reference proteome</keyword>
<proteinExistence type="predicted"/>
<organism evidence="1 2">
    <name type="scientific">Crotalaria pallida</name>
    <name type="common">Smooth rattlebox</name>
    <name type="synonym">Crotalaria striata</name>
    <dbReference type="NCBI Taxonomy" id="3830"/>
    <lineage>
        <taxon>Eukaryota</taxon>
        <taxon>Viridiplantae</taxon>
        <taxon>Streptophyta</taxon>
        <taxon>Embryophyta</taxon>
        <taxon>Tracheophyta</taxon>
        <taxon>Spermatophyta</taxon>
        <taxon>Magnoliopsida</taxon>
        <taxon>eudicotyledons</taxon>
        <taxon>Gunneridae</taxon>
        <taxon>Pentapetalae</taxon>
        <taxon>rosids</taxon>
        <taxon>fabids</taxon>
        <taxon>Fabales</taxon>
        <taxon>Fabaceae</taxon>
        <taxon>Papilionoideae</taxon>
        <taxon>50 kb inversion clade</taxon>
        <taxon>genistoids sensu lato</taxon>
        <taxon>core genistoids</taxon>
        <taxon>Crotalarieae</taxon>
        <taxon>Crotalaria</taxon>
    </lineage>
</organism>
<evidence type="ECO:0000313" key="1">
    <source>
        <dbReference type="EMBL" id="KAK7256137.1"/>
    </source>
</evidence>
<accession>A0AAN9EF05</accession>
<gene>
    <name evidence="1" type="ORF">RIF29_29572</name>
</gene>
<reference evidence="1 2" key="1">
    <citation type="submission" date="2024-01" db="EMBL/GenBank/DDBJ databases">
        <title>The genomes of 5 underutilized Papilionoideae crops provide insights into root nodulation and disease resistanc.</title>
        <authorList>
            <person name="Yuan L."/>
        </authorList>
    </citation>
    <scope>NUCLEOTIDE SEQUENCE [LARGE SCALE GENOMIC DNA]</scope>
    <source>
        <strain evidence="1">ZHUSHIDOU_FW_LH</strain>
        <tissue evidence="1">Leaf</tissue>
    </source>
</reference>
<comment type="caution">
    <text evidence="1">The sequence shown here is derived from an EMBL/GenBank/DDBJ whole genome shotgun (WGS) entry which is preliminary data.</text>
</comment>
<dbReference type="AlphaFoldDB" id="A0AAN9EF05"/>
<evidence type="ECO:0000313" key="2">
    <source>
        <dbReference type="Proteomes" id="UP001372338"/>
    </source>
</evidence>
<dbReference type="EMBL" id="JAYWIO010000006">
    <property type="protein sequence ID" value="KAK7256137.1"/>
    <property type="molecule type" value="Genomic_DNA"/>
</dbReference>